<dbReference type="EMBL" id="WQKZ01000002">
    <property type="protein sequence ID" value="MVN76620.1"/>
    <property type="molecule type" value="Genomic_DNA"/>
</dbReference>
<evidence type="ECO:0000313" key="1">
    <source>
        <dbReference type="EMBL" id="MVN76620.1"/>
    </source>
</evidence>
<sequence length="402" mass="44313">MNWFSIRYLLLGSALGLGGCVESYTPDVPAATQNYLVVDGFINSQGSTVVKLSRTLGLAATGSAPAEAKATVYIQDNAGTHYPLTESPAGTYASAVQTLPPTRQYQLHIITSKGKEYLSDLVAVKTTPPIDNIEWRLEQDGVQLYVDAHDASNNTRYYRWDYTETWEFTSAYNSSVEFKNIAGGPPAPAGAKYIVPRTENIYNCWRTEISTAIKQTSTTKLAQDVVTDFPLLFLPLPNERLGSKYSILVRQNAQSQAEYDYWEALRKNTENIGTINDPLPSQLTGNVHSLSDATEPVLGYVSAHSVVEKRIFIDRGEFPQGRLVYSDALNNACQLIEVPKDLSIPEVPTIIIDNALNVFRQPNILPIAITFGSGNSVIYTASTPECVDCRLRGTNVKPSFWP</sequence>
<reference evidence="1 2" key="1">
    <citation type="submission" date="2019-12" db="EMBL/GenBank/DDBJ databases">
        <title>Hymenobacter sp. HMF4947 Genome sequencing and assembly.</title>
        <authorList>
            <person name="Kang H."/>
            <person name="Cha I."/>
            <person name="Kim H."/>
            <person name="Joh K."/>
        </authorList>
    </citation>
    <scope>NUCLEOTIDE SEQUENCE [LARGE SCALE GENOMIC DNA]</scope>
    <source>
        <strain evidence="1 2">HMF4947</strain>
    </source>
</reference>
<comment type="caution">
    <text evidence="1">The sequence shown here is derived from an EMBL/GenBank/DDBJ whole genome shotgun (WGS) entry which is preliminary data.</text>
</comment>
<name>A0A7K1TDZ7_9BACT</name>
<dbReference type="PROSITE" id="PS51257">
    <property type="entry name" value="PROKAR_LIPOPROTEIN"/>
    <property type="match status" value="1"/>
</dbReference>
<dbReference type="AlphaFoldDB" id="A0A7K1TDZ7"/>
<dbReference type="Proteomes" id="UP000441336">
    <property type="component" value="Unassembled WGS sequence"/>
</dbReference>
<organism evidence="1 2">
    <name type="scientific">Hymenobacter ginkgonis</name>
    <dbReference type="NCBI Taxonomy" id="2682976"/>
    <lineage>
        <taxon>Bacteria</taxon>
        <taxon>Pseudomonadati</taxon>
        <taxon>Bacteroidota</taxon>
        <taxon>Cytophagia</taxon>
        <taxon>Cytophagales</taxon>
        <taxon>Hymenobacteraceae</taxon>
        <taxon>Hymenobacter</taxon>
    </lineage>
</organism>
<gene>
    <name evidence="1" type="ORF">GO988_09820</name>
</gene>
<accession>A0A7K1TDZ7</accession>
<dbReference type="RefSeq" id="WP_157564713.1">
    <property type="nucleotide sequence ID" value="NZ_WQKZ01000002.1"/>
</dbReference>
<evidence type="ECO:0000313" key="2">
    <source>
        <dbReference type="Proteomes" id="UP000441336"/>
    </source>
</evidence>
<proteinExistence type="predicted"/>
<dbReference type="InterPro" id="IPR025345">
    <property type="entry name" value="DUF4249"/>
</dbReference>
<dbReference type="Pfam" id="PF14054">
    <property type="entry name" value="DUF4249"/>
    <property type="match status" value="1"/>
</dbReference>
<keyword evidence="2" id="KW-1185">Reference proteome</keyword>
<protein>
    <submittedName>
        <fullName evidence="1">DUF4249 family protein</fullName>
    </submittedName>
</protein>